<evidence type="ECO:0008006" key="3">
    <source>
        <dbReference type="Google" id="ProtNLM"/>
    </source>
</evidence>
<reference evidence="2" key="1">
    <citation type="submission" date="2014-12" db="EMBL/GenBank/DDBJ databases">
        <title>Genome sequence of Clostridium beijerinckii strain 59B.</title>
        <authorList>
            <person name="Little G.T."/>
            <person name="Minton N.P."/>
        </authorList>
    </citation>
    <scope>NUCLEOTIDE SEQUENCE [LARGE SCALE GENOMIC DNA]</scope>
    <source>
        <strain evidence="2">59B</strain>
    </source>
</reference>
<gene>
    <name evidence="1" type="ORF">LF65_02249</name>
</gene>
<organism evidence="1 2">
    <name type="scientific">Clostridium beijerinckii</name>
    <name type="common">Clostridium MP</name>
    <dbReference type="NCBI Taxonomy" id="1520"/>
    <lineage>
        <taxon>Bacteria</taxon>
        <taxon>Bacillati</taxon>
        <taxon>Bacillota</taxon>
        <taxon>Clostridia</taxon>
        <taxon>Eubacteriales</taxon>
        <taxon>Clostridiaceae</taxon>
        <taxon>Clostridium</taxon>
    </lineage>
</organism>
<dbReference type="Pfam" id="PF07083">
    <property type="entry name" value="DUF1351"/>
    <property type="match status" value="1"/>
</dbReference>
<dbReference type="EMBL" id="CP010086">
    <property type="protein sequence ID" value="AJG98835.1"/>
    <property type="molecule type" value="Genomic_DNA"/>
</dbReference>
<dbReference type="STRING" id="1520.LF65_02249"/>
<dbReference type="Proteomes" id="UP000031866">
    <property type="component" value="Chromosome"/>
</dbReference>
<protein>
    <recommendedName>
        <fullName evidence="3">DUF1351 domain-containing protein</fullName>
    </recommendedName>
</protein>
<evidence type="ECO:0000313" key="1">
    <source>
        <dbReference type="EMBL" id="AJG98835.1"/>
    </source>
</evidence>
<accession>A0A0B5QD14</accession>
<dbReference type="RefSeq" id="WP_041896122.1">
    <property type="nucleotide sequence ID" value="NZ_CP010086.2"/>
</dbReference>
<dbReference type="InterPro" id="IPR009785">
    <property type="entry name" value="Prophage_Lj928_Orf309"/>
</dbReference>
<dbReference type="AlphaFoldDB" id="A0A0B5QD14"/>
<evidence type="ECO:0000313" key="2">
    <source>
        <dbReference type="Proteomes" id="UP000031866"/>
    </source>
</evidence>
<proteinExistence type="predicted"/>
<dbReference type="KEGG" id="cbei:LF65_02249"/>
<name>A0A0B5QD14_CLOBE</name>
<dbReference type="OrthoDB" id="1938106at2"/>
<sequence>MKDLEVIKELPIIKTNFKDVKVSLKETIAKYRGIVVTEEGLQDCKATQKELAGLRNKIDDFRKTVKKDMEVPIREFEGQCKELMGLISDAEQPIKEGITIFDNKRREEKRNKALELIQESIQAYQLNEKYSSNLTVLDKYLNLSASAKSVKEDIAQRAASLAKEQQDELKLKEIEKSTILATIESANVNIKSKLKFEDFDRYINMNYPLDKIVKEINIRAEAISKAENPPEPPKEEIKPIDKVNEQKVIHTHSKLVQKQAKEIETLYFYELRVVANGENMLKLKELVQSEGFKYETLNKGIFKK</sequence>